<dbReference type="GO" id="GO:0032993">
    <property type="term" value="C:protein-DNA complex"/>
    <property type="evidence" value="ECO:0007669"/>
    <property type="project" value="TreeGrafter"/>
</dbReference>
<evidence type="ECO:0000256" key="4">
    <source>
        <dbReference type="ARBA" id="ARBA00023015"/>
    </source>
</evidence>
<comment type="function">
    <text evidence="7">May play the central regulatory role in sporulation. It may be an element of the effector pathway responsible for the activation of sporulation genes in response to nutritional stress. Spo0A may act in concert with spo0H (a sigma factor) to control the expression of some genes that are critical to the sporulation process.</text>
</comment>
<dbReference type="SMART" id="SM00448">
    <property type="entry name" value="REC"/>
    <property type="match status" value="1"/>
</dbReference>
<dbReference type="KEGG" id="gfe:Gferi_24920"/>
<evidence type="ECO:0000259" key="11">
    <source>
        <dbReference type="PROSITE" id="PS51755"/>
    </source>
</evidence>
<dbReference type="InterPro" id="IPR001867">
    <property type="entry name" value="OmpR/PhoB-type_DNA-bd"/>
</dbReference>
<dbReference type="SUPFAM" id="SSF52172">
    <property type="entry name" value="CheY-like"/>
    <property type="match status" value="1"/>
</dbReference>
<protein>
    <recommendedName>
        <fullName evidence="1">Stage 0 sporulation protein A homolog</fullName>
    </recommendedName>
</protein>
<feature type="domain" description="Response regulatory" evidence="10">
    <location>
        <begin position="2"/>
        <end position="116"/>
    </location>
</feature>
<dbReference type="PROSITE" id="PS51755">
    <property type="entry name" value="OMPR_PHOB"/>
    <property type="match status" value="1"/>
</dbReference>
<reference evidence="12 13" key="1">
    <citation type="submission" date="2016-09" db="EMBL/GenBank/DDBJ databases">
        <title>Genomic analysis reveals versatility of anaerobic energy metabolism of Geosporobacter ferrireducens IRF9 of phylum Firmicutes.</title>
        <authorList>
            <person name="Kim S.-J."/>
        </authorList>
    </citation>
    <scope>NUCLEOTIDE SEQUENCE [LARGE SCALE GENOMIC DNA]</scope>
    <source>
        <strain evidence="12 13">IRF9</strain>
    </source>
</reference>
<evidence type="ECO:0000256" key="2">
    <source>
        <dbReference type="ARBA" id="ARBA00022553"/>
    </source>
</evidence>
<evidence type="ECO:0000256" key="8">
    <source>
        <dbReference type="PROSITE-ProRule" id="PRU00169"/>
    </source>
</evidence>
<feature type="DNA-binding region" description="OmpR/PhoB-type" evidence="9">
    <location>
        <begin position="125"/>
        <end position="223"/>
    </location>
</feature>
<dbReference type="PANTHER" id="PTHR48111:SF22">
    <property type="entry name" value="REGULATOR OF RPOS"/>
    <property type="match status" value="1"/>
</dbReference>
<proteinExistence type="predicted"/>
<dbReference type="SUPFAM" id="SSF46894">
    <property type="entry name" value="C-terminal effector domain of the bipartite response regulators"/>
    <property type="match status" value="1"/>
</dbReference>
<dbReference type="SMART" id="SM00862">
    <property type="entry name" value="Trans_reg_C"/>
    <property type="match status" value="1"/>
</dbReference>
<keyword evidence="2 8" id="KW-0597">Phosphoprotein</keyword>
<dbReference type="EMBL" id="CP017269">
    <property type="protein sequence ID" value="AOT73296.1"/>
    <property type="molecule type" value="Genomic_DNA"/>
</dbReference>
<evidence type="ECO:0000256" key="1">
    <source>
        <dbReference type="ARBA" id="ARBA00018672"/>
    </source>
</evidence>
<evidence type="ECO:0000256" key="9">
    <source>
        <dbReference type="PROSITE-ProRule" id="PRU01091"/>
    </source>
</evidence>
<dbReference type="GO" id="GO:0006355">
    <property type="term" value="P:regulation of DNA-templated transcription"/>
    <property type="evidence" value="ECO:0007669"/>
    <property type="project" value="InterPro"/>
</dbReference>
<evidence type="ECO:0000256" key="5">
    <source>
        <dbReference type="ARBA" id="ARBA00023125"/>
    </source>
</evidence>
<name>A0A1D8GQU6_9FIRM</name>
<dbReference type="GO" id="GO:0005829">
    <property type="term" value="C:cytosol"/>
    <property type="evidence" value="ECO:0007669"/>
    <property type="project" value="TreeGrafter"/>
</dbReference>
<evidence type="ECO:0000313" key="12">
    <source>
        <dbReference type="EMBL" id="AOT73296.1"/>
    </source>
</evidence>
<keyword evidence="3" id="KW-0902">Two-component regulatory system</keyword>
<dbReference type="Pfam" id="PF00072">
    <property type="entry name" value="Response_reg"/>
    <property type="match status" value="1"/>
</dbReference>
<dbReference type="GO" id="GO:0000976">
    <property type="term" value="F:transcription cis-regulatory region binding"/>
    <property type="evidence" value="ECO:0007669"/>
    <property type="project" value="TreeGrafter"/>
</dbReference>
<gene>
    <name evidence="12" type="ORF">Gferi_24920</name>
</gene>
<dbReference type="Pfam" id="PF00486">
    <property type="entry name" value="Trans_reg_C"/>
    <property type="match status" value="1"/>
</dbReference>
<dbReference type="Proteomes" id="UP000095743">
    <property type="component" value="Chromosome"/>
</dbReference>
<dbReference type="CDD" id="cd00383">
    <property type="entry name" value="trans_reg_C"/>
    <property type="match status" value="1"/>
</dbReference>
<dbReference type="OrthoDB" id="9790442at2"/>
<dbReference type="PROSITE" id="PS50110">
    <property type="entry name" value="RESPONSE_REGULATORY"/>
    <property type="match status" value="1"/>
</dbReference>
<dbReference type="GO" id="GO:0000156">
    <property type="term" value="F:phosphorelay response regulator activity"/>
    <property type="evidence" value="ECO:0007669"/>
    <property type="project" value="TreeGrafter"/>
</dbReference>
<keyword evidence="5 9" id="KW-0238">DNA-binding</keyword>
<evidence type="ECO:0000259" key="10">
    <source>
        <dbReference type="PROSITE" id="PS50110"/>
    </source>
</evidence>
<dbReference type="Gene3D" id="3.40.50.2300">
    <property type="match status" value="1"/>
</dbReference>
<keyword evidence="6" id="KW-0804">Transcription</keyword>
<keyword evidence="4" id="KW-0805">Transcription regulation</keyword>
<dbReference type="Gene3D" id="1.10.10.10">
    <property type="entry name" value="Winged helix-like DNA-binding domain superfamily/Winged helix DNA-binding domain"/>
    <property type="match status" value="1"/>
</dbReference>
<accession>A0A1D8GQU6</accession>
<evidence type="ECO:0000256" key="7">
    <source>
        <dbReference type="ARBA" id="ARBA00024867"/>
    </source>
</evidence>
<dbReference type="PANTHER" id="PTHR48111">
    <property type="entry name" value="REGULATOR OF RPOS"/>
    <property type="match status" value="1"/>
</dbReference>
<dbReference type="STRING" id="1424294.Gferi_24920"/>
<dbReference type="CDD" id="cd17625">
    <property type="entry name" value="REC_OmpR_DrrD-like"/>
    <property type="match status" value="1"/>
</dbReference>
<dbReference type="AlphaFoldDB" id="A0A1D8GQU6"/>
<dbReference type="InterPro" id="IPR036388">
    <property type="entry name" value="WH-like_DNA-bd_sf"/>
</dbReference>
<evidence type="ECO:0000313" key="13">
    <source>
        <dbReference type="Proteomes" id="UP000095743"/>
    </source>
</evidence>
<feature type="domain" description="OmpR/PhoB-type" evidence="11">
    <location>
        <begin position="125"/>
        <end position="223"/>
    </location>
</feature>
<dbReference type="InterPro" id="IPR001789">
    <property type="entry name" value="Sig_transdc_resp-reg_receiver"/>
</dbReference>
<evidence type="ECO:0000256" key="3">
    <source>
        <dbReference type="ARBA" id="ARBA00023012"/>
    </source>
</evidence>
<organism evidence="12 13">
    <name type="scientific">Geosporobacter ferrireducens</name>
    <dbReference type="NCBI Taxonomy" id="1424294"/>
    <lineage>
        <taxon>Bacteria</taxon>
        <taxon>Bacillati</taxon>
        <taxon>Bacillota</taxon>
        <taxon>Clostridia</taxon>
        <taxon>Peptostreptococcales</taxon>
        <taxon>Thermotaleaceae</taxon>
        <taxon>Geosporobacter</taxon>
    </lineage>
</organism>
<dbReference type="Gene3D" id="6.10.250.690">
    <property type="match status" value="1"/>
</dbReference>
<feature type="modified residue" description="4-aspartylphosphate" evidence="8">
    <location>
        <position position="51"/>
    </location>
</feature>
<dbReference type="InterPro" id="IPR011006">
    <property type="entry name" value="CheY-like_superfamily"/>
</dbReference>
<keyword evidence="13" id="KW-1185">Reference proteome</keyword>
<dbReference type="InterPro" id="IPR039420">
    <property type="entry name" value="WalR-like"/>
</dbReference>
<evidence type="ECO:0000256" key="6">
    <source>
        <dbReference type="ARBA" id="ARBA00023163"/>
    </source>
</evidence>
<sequence>MRILLVEDEVRLSEALVYTLKKNNYIVDAAFDGVTGLEMAETGIYNVIILDRMLPGAEGLDVLKALRKQGITTPVLILTAKDTIKDRVEGLDSGADDYLIKPFSKNELLARIRALGRRQTETIVNEVIKIGNIVFNSLKGEIHMNGKITKLSSKESQIFEILAKNKNRVVAKEQILERIWGFQSDVELNNIEVYLSYLRKKLVLSGCSLVIETIRGSGYCIKEVYSHVSEA</sequence>
<dbReference type="InterPro" id="IPR016032">
    <property type="entry name" value="Sig_transdc_resp-reg_C-effctor"/>
</dbReference>